<dbReference type="PANTHER" id="PTHR34853:SF1">
    <property type="entry name" value="LIPASE 5"/>
    <property type="match status" value="1"/>
</dbReference>
<dbReference type="AlphaFoldDB" id="A0A1L0GK18"/>
<dbReference type="Proteomes" id="UP000182334">
    <property type="component" value="Chromosome V"/>
</dbReference>
<gene>
    <name evidence="3" type="ORF">SAMEA4029010_CIC11G00000003843</name>
</gene>
<dbReference type="Gene3D" id="3.40.50.1820">
    <property type="entry name" value="alpha/beta hydrolase"/>
    <property type="match status" value="1"/>
</dbReference>
<evidence type="ECO:0000256" key="1">
    <source>
        <dbReference type="ARBA" id="ARBA00023369"/>
    </source>
</evidence>
<name>A0A1L0GK18_9ASCO</name>
<keyword evidence="4" id="KW-1185">Reference proteome</keyword>
<protein>
    <submittedName>
        <fullName evidence="3">CIC11C00000003843</fullName>
    </submittedName>
</protein>
<feature type="signal peptide" evidence="2">
    <location>
        <begin position="1"/>
        <end position="21"/>
    </location>
</feature>
<dbReference type="InterPro" id="IPR029058">
    <property type="entry name" value="AB_hydrolase_fold"/>
</dbReference>
<comment type="catalytic activity">
    <reaction evidence="1">
        <text>a triacylglycerol + H2O = a diacylglycerol + a fatty acid + H(+)</text>
        <dbReference type="Rhea" id="RHEA:12044"/>
        <dbReference type="ChEBI" id="CHEBI:15377"/>
        <dbReference type="ChEBI" id="CHEBI:15378"/>
        <dbReference type="ChEBI" id="CHEBI:17855"/>
        <dbReference type="ChEBI" id="CHEBI:18035"/>
        <dbReference type="ChEBI" id="CHEBI:28868"/>
        <dbReference type="EC" id="3.1.1.3"/>
    </reaction>
    <physiologicalReaction direction="left-to-right" evidence="1">
        <dbReference type="Rhea" id="RHEA:12045"/>
    </physiologicalReaction>
</comment>
<evidence type="ECO:0000256" key="2">
    <source>
        <dbReference type="SAM" id="SignalP"/>
    </source>
</evidence>
<dbReference type="PANTHER" id="PTHR34853">
    <property type="match status" value="1"/>
</dbReference>
<reference evidence="3 4" key="1">
    <citation type="submission" date="2016-10" db="EMBL/GenBank/DDBJ databases">
        <authorList>
            <person name="de Groot N.N."/>
        </authorList>
    </citation>
    <scope>NUCLEOTIDE SEQUENCE [LARGE SCALE GENOMIC DNA]</scope>
    <source>
        <strain evidence="3 4">CBS 141442</strain>
    </source>
</reference>
<dbReference type="Gene3D" id="1.10.260.130">
    <property type="match status" value="1"/>
</dbReference>
<sequence length="483" mass="53046">MKFSLILLLLSVVAQLGFTNALLYIPPLPKNDPFYAPPANLSKYLVGDIIDWRPTPQKIRTIYVPVNIQNSWQFKVRSTDSFGNPSAIITTLLQPYSADPTKLWSYQIAEDAAQLNCASSYAIQFATQLNIEQQAEMIILETGLAKGWYVVVPDYEGLKSTFTAGWQSGHAVLDSIRAVLQTKDITNLNHDAKVQMFGYSGGSLATGWAVLLQSEYYPALTGQLIGTAIGGVTGNLTEIAIRNDGTIFAGFVALALRGLLNEYPALGHVLNEDVSAIDKAKFLSVTGNLCLIPAAVTYLFQTYFKGKWPLFKDGEQFFNRADVKAVLNNNTMALNKDYGVPTCPIFIHHGKADEIIPFDGAERVYNNWCEWGVQSCEFNVANTTGHILELVEGCSAALTWHTNRFAGIEPVSGCQRVERVTNLLYPGADLSTYQLLITLIESVLGKQVGEGLNRSVNKVPVGFKTLEDFLVSALAKLGNLPFR</sequence>
<dbReference type="InterPro" id="IPR005152">
    <property type="entry name" value="Lipase_secreted"/>
</dbReference>
<keyword evidence="2" id="KW-0732">Signal</keyword>
<organism evidence="3 4">
    <name type="scientific">Sungouiella intermedia</name>
    <dbReference type="NCBI Taxonomy" id="45354"/>
    <lineage>
        <taxon>Eukaryota</taxon>
        <taxon>Fungi</taxon>
        <taxon>Dikarya</taxon>
        <taxon>Ascomycota</taxon>
        <taxon>Saccharomycotina</taxon>
        <taxon>Pichiomycetes</taxon>
        <taxon>Metschnikowiaceae</taxon>
        <taxon>Sungouiella</taxon>
    </lineage>
</organism>
<feature type="chain" id="PRO_5009680913" evidence="2">
    <location>
        <begin position="22"/>
        <end position="483"/>
    </location>
</feature>
<evidence type="ECO:0000313" key="3">
    <source>
        <dbReference type="EMBL" id="SGZ56541.1"/>
    </source>
</evidence>
<dbReference type="OrthoDB" id="2373480at2759"/>
<dbReference type="EMBL" id="LT635760">
    <property type="protein sequence ID" value="SGZ56541.1"/>
    <property type="molecule type" value="Genomic_DNA"/>
</dbReference>
<dbReference type="GO" id="GO:0016042">
    <property type="term" value="P:lipid catabolic process"/>
    <property type="evidence" value="ECO:0007669"/>
    <property type="project" value="InterPro"/>
</dbReference>
<dbReference type="GO" id="GO:0004806">
    <property type="term" value="F:triacylglycerol lipase activity"/>
    <property type="evidence" value="ECO:0007669"/>
    <property type="project" value="UniProtKB-EC"/>
</dbReference>
<evidence type="ECO:0000313" key="4">
    <source>
        <dbReference type="Proteomes" id="UP000182334"/>
    </source>
</evidence>
<dbReference type="Pfam" id="PF03583">
    <property type="entry name" value="LIP"/>
    <property type="match status" value="1"/>
</dbReference>
<proteinExistence type="predicted"/>
<accession>A0A1L0GK18</accession>
<dbReference type="SUPFAM" id="SSF53474">
    <property type="entry name" value="alpha/beta-Hydrolases"/>
    <property type="match status" value="1"/>
</dbReference>